<dbReference type="Proteomes" id="UP000310200">
    <property type="component" value="Unassembled WGS sequence"/>
</dbReference>
<keyword evidence="1" id="KW-1133">Transmembrane helix</keyword>
<evidence type="ECO:0000256" key="1">
    <source>
        <dbReference type="SAM" id="Phobius"/>
    </source>
</evidence>
<keyword evidence="3" id="KW-1185">Reference proteome</keyword>
<name>A0A4S2KMU7_9HYME</name>
<feature type="transmembrane region" description="Helical" evidence="1">
    <location>
        <begin position="12"/>
        <end position="31"/>
    </location>
</feature>
<keyword evidence="1" id="KW-0812">Transmembrane</keyword>
<dbReference type="EMBL" id="QBLH01001859">
    <property type="protein sequence ID" value="TGZ50840.1"/>
    <property type="molecule type" value="Genomic_DNA"/>
</dbReference>
<sequence>MFQQRFPRVDRTIALYRAFAATAATAFLMIFHRDFTMMLLSTMQMRRRDDERVRRTRIITNRGGLSINVCNNKPGKAQISVGLAVEIWGVILPHEFQCATDSVRLRSAKIGSRNQPNC</sequence>
<evidence type="ECO:0000313" key="2">
    <source>
        <dbReference type="EMBL" id="TGZ50840.1"/>
    </source>
</evidence>
<comment type="caution">
    <text evidence="2">The sequence shown here is derived from an EMBL/GenBank/DDBJ whole genome shotgun (WGS) entry which is preliminary data.</text>
</comment>
<organism evidence="2 3">
    <name type="scientific">Temnothorax longispinosus</name>
    <dbReference type="NCBI Taxonomy" id="300112"/>
    <lineage>
        <taxon>Eukaryota</taxon>
        <taxon>Metazoa</taxon>
        <taxon>Ecdysozoa</taxon>
        <taxon>Arthropoda</taxon>
        <taxon>Hexapoda</taxon>
        <taxon>Insecta</taxon>
        <taxon>Pterygota</taxon>
        <taxon>Neoptera</taxon>
        <taxon>Endopterygota</taxon>
        <taxon>Hymenoptera</taxon>
        <taxon>Apocrita</taxon>
        <taxon>Aculeata</taxon>
        <taxon>Formicoidea</taxon>
        <taxon>Formicidae</taxon>
        <taxon>Myrmicinae</taxon>
        <taxon>Temnothorax</taxon>
    </lineage>
</organism>
<evidence type="ECO:0000313" key="3">
    <source>
        <dbReference type="Proteomes" id="UP000310200"/>
    </source>
</evidence>
<accession>A0A4S2KMU7</accession>
<gene>
    <name evidence="2" type="ORF">DBV15_01801</name>
</gene>
<proteinExistence type="predicted"/>
<reference evidence="2 3" key="1">
    <citation type="journal article" date="2019" name="Philos. Trans. R. Soc. Lond., B, Biol. Sci.">
        <title>Ant behaviour and brain gene expression of defending hosts depend on the ecological success of the intruding social parasite.</title>
        <authorList>
            <person name="Kaur R."/>
            <person name="Stoldt M."/>
            <person name="Jongepier E."/>
            <person name="Feldmeyer B."/>
            <person name="Menzel F."/>
            <person name="Bornberg-Bauer E."/>
            <person name="Foitzik S."/>
        </authorList>
    </citation>
    <scope>NUCLEOTIDE SEQUENCE [LARGE SCALE GENOMIC DNA]</scope>
    <source>
        <tissue evidence="2">Whole body</tissue>
    </source>
</reference>
<protein>
    <submittedName>
        <fullName evidence="2">Uncharacterized protein</fullName>
    </submittedName>
</protein>
<dbReference type="AlphaFoldDB" id="A0A4S2KMU7"/>
<keyword evidence="1" id="KW-0472">Membrane</keyword>